<dbReference type="SUPFAM" id="SSF101936">
    <property type="entry name" value="DNA-binding pseudobarrel domain"/>
    <property type="match status" value="3"/>
</dbReference>
<dbReference type="Proteomes" id="UP000030689">
    <property type="component" value="Unassembled WGS sequence"/>
</dbReference>
<feature type="coiled-coil region" evidence="7">
    <location>
        <begin position="490"/>
        <end position="517"/>
    </location>
</feature>
<evidence type="ECO:0000313" key="11">
    <source>
        <dbReference type="Proteomes" id="UP000030689"/>
    </source>
</evidence>
<name>V4P3P1_EUTSA</name>
<evidence type="ECO:0000256" key="7">
    <source>
        <dbReference type="SAM" id="Coils"/>
    </source>
</evidence>
<evidence type="ECO:0000256" key="6">
    <source>
        <dbReference type="ARBA" id="ARBA00023242"/>
    </source>
</evidence>
<keyword evidence="11" id="KW-1185">Reference proteome</keyword>
<feature type="region of interest" description="Disordered" evidence="8">
    <location>
        <begin position="393"/>
        <end position="473"/>
    </location>
</feature>
<dbReference type="PROSITE" id="PS50863">
    <property type="entry name" value="B3"/>
    <property type="match status" value="3"/>
</dbReference>
<dbReference type="Gramene" id="ESQ54031">
    <property type="protein sequence ID" value="ESQ54031"/>
    <property type="gene ID" value="EUTSA_v10024893mg"/>
</dbReference>
<keyword evidence="5" id="KW-0804">Transcription</keyword>
<dbReference type="OMA" id="CETSIVE"/>
<sequence>MADPPNISLFHQRFLTGDNPLLTLDDEFLRHYTKVLLRSDASDRIWEVKLNGNRLAGGWEEFAAVHRFRDGDVLVFRHDKDENFHVSVGSRSDSCDMQHASPSIVDTDDTEIDDDYVESADHHDDGEDEDEDDAGDIVVSKNKKPEAESSSGDPCFITAHVTPYSLIKDRLDLSRNFTVASFDEDNKPCEIDLANEKGRKWTLLLRRNISTGVFYIRRGWTNFCSSNELRQGDLCKFKLSENGERPVLWLCPQEYGNGHEEQECPRVSAEGGCSKEKSMLDEIPKGKEKNTPSTFLKIKLTPNRFKSGQLYISSVFVNESGINNAGEITLLNKDGRKWSSYLHMTGKCGTEWFYLRKGWKEMCKANGVKVNDSFVLELIWEDANPTFKFYSKEENHENKGKGNRRTRKRRACGTDLQGSSEEKSRRVEREGRRVSRRAEHDEKEKRGNTQVSNRPTTNSSKLQRKQAKPCSVSDQVANVKRGILDTLKTVSQFRAELETREKKLEAALLEIEALGERILGISQILNNNLV</sequence>
<evidence type="ECO:0000256" key="3">
    <source>
        <dbReference type="ARBA" id="ARBA00023015"/>
    </source>
</evidence>
<accession>V4P3P1</accession>
<evidence type="ECO:0000259" key="9">
    <source>
        <dbReference type="PROSITE" id="PS50863"/>
    </source>
</evidence>
<evidence type="ECO:0000256" key="5">
    <source>
        <dbReference type="ARBA" id="ARBA00023163"/>
    </source>
</evidence>
<feature type="region of interest" description="Disordered" evidence="8">
    <location>
        <begin position="88"/>
        <end position="111"/>
    </location>
</feature>
<dbReference type="GO" id="GO:0005634">
    <property type="term" value="C:nucleus"/>
    <property type="evidence" value="ECO:0007669"/>
    <property type="project" value="UniProtKB-SubCell"/>
</dbReference>
<dbReference type="EMBL" id="KI517384">
    <property type="protein sequence ID" value="ESQ54031.1"/>
    <property type="molecule type" value="Genomic_DNA"/>
</dbReference>
<reference evidence="10 11" key="1">
    <citation type="journal article" date="2013" name="Front. Plant Sci.">
        <title>The Reference Genome of the Halophytic Plant Eutrema salsugineum.</title>
        <authorList>
            <person name="Yang R."/>
            <person name="Jarvis D.E."/>
            <person name="Chen H."/>
            <person name="Beilstein M.A."/>
            <person name="Grimwood J."/>
            <person name="Jenkins J."/>
            <person name="Shu S."/>
            <person name="Prochnik S."/>
            <person name="Xin M."/>
            <person name="Ma C."/>
            <person name="Schmutz J."/>
            <person name="Wing R.A."/>
            <person name="Mitchell-Olds T."/>
            <person name="Schumaker K.S."/>
            <person name="Wang X."/>
        </authorList>
    </citation>
    <scope>NUCLEOTIDE SEQUENCE [LARGE SCALE GENOMIC DNA]</scope>
</reference>
<evidence type="ECO:0000313" key="10">
    <source>
        <dbReference type="EMBL" id="ESQ54031.1"/>
    </source>
</evidence>
<keyword evidence="7" id="KW-0175">Coiled coil</keyword>
<dbReference type="FunFam" id="2.40.330.10:FF:000009">
    <property type="entry name" value="Transcriptional factor B3 family protein"/>
    <property type="match status" value="1"/>
</dbReference>
<keyword evidence="4" id="KW-0238">DNA-binding</keyword>
<feature type="domain" description="TF-B3" evidence="9">
    <location>
        <begin position="34"/>
        <end position="92"/>
    </location>
</feature>
<evidence type="ECO:0000256" key="8">
    <source>
        <dbReference type="SAM" id="MobiDB-lite"/>
    </source>
</evidence>
<comment type="subcellular location">
    <subcellularLocation>
        <location evidence="1">Nucleus</location>
    </subcellularLocation>
</comment>
<dbReference type="GO" id="GO:0003677">
    <property type="term" value="F:DNA binding"/>
    <property type="evidence" value="ECO:0007669"/>
    <property type="project" value="UniProtKB-KW"/>
</dbReference>
<evidence type="ECO:0000256" key="1">
    <source>
        <dbReference type="ARBA" id="ARBA00004123"/>
    </source>
</evidence>
<dbReference type="InterPro" id="IPR039218">
    <property type="entry name" value="REM_fam"/>
</dbReference>
<dbReference type="SMART" id="SM01019">
    <property type="entry name" value="B3"/>
    <property type="match status" value="3"/>
</dbReference>
<feature type="compositionally biased region" description="Basic and acidic residues" evidence="8">
    <location>
        <begin position="420"/>
        <end position="447"/>
    </location>
</feature>
<dbReference type="AlphaFoldDB" id="V4P3P1"/>
<dbReference type="CDD" id="cd10017">
    <property type="entry name" value="B3_DNA"/>
    <property type="match status" value="3"/>
</dbReference>
<keyword evidence="2" id="KW-0677">Repeat</keyword>
<gene>
    <name evidence="10" type="ORF">EUTSA_v10024893mg</name>
</gene>
<dbReference type="Pfam" id="PF02362">
    <property type="entry name" value="B3"/>
    <property type="match status" value="3"/>
</dbReference>
<feature type="domain" description="TF-B3" evidence="9">
    <location>
        <begin position="295"/>
        <end position="393"/>
    </location>
</feature>
<evidence type="ECO:0000256" key="2">
    <source>
        <dbReference type="ARBA" id="ARBA00022737"/>
    </source>
</evidence>
<feature type="compositionally biased region" description="Basic residues" evidence="8">
    <location>
        <begin position="401"/>
        <end position="411"/>
    </location>
</feature>
<proteinExistence type="predicted"/>
<keyword evidence="6" id="KW-0539">Nucleus</keyword>
<evidence type="ECO:0000256" key="4">
    <source>
        <dbReference type="ARBA" id="ARBA00023125"/>
    </source>
</evidence>
<dbReference type="KEGG" id="eus:EUTSA_v10024893mg"/>
<feature type="domain" description="TF-B3" evidence="9">
    <location>
        <begin position="156"/>
        <end position="253"/>
    </location>
</feature>
<dbReference type="InterPro" id="IPR015300">
    <property type="entry name" value="DNA-bd_pseudobarrel_sf"/>
</dbReference>
<keyword evidence="3" id="KW-0805">Transcription regulation</keyword>
<dbReference type="OrthoDB" id="1072982at2759"/>
<dbReference type="Gene3D" id="2.40.330.10">
    <property type="entry name" value="DNA-binding pseudobarrel domain"/>
    <property type="match status" value="3"/>
</dbReference>
<dbReference type="PANTHER" id="PTHR31674">
    <property type="entry name" value="B3 DOMAIN-CONTAINING PROTEIN REM-LIKE 3-RELATED"/>
    <property type="match status" value="1"/>
</dbReference>
<feature type="compositionally biased region" description="Polar residues" evidence="8">
    <location>
        <begin position="448"/>
        <end position="461"/>
    </location>
</feature>
<organism evidence="10 11">
    <name type="scientific">Eutrema salsugineum</name>
    <name type="common">Saltwater cress</name>
    <name type="synonym">Sisymbrium salsugineum</name>
    <dbReference type="NCBI Taxonomy" id="72664"/>
    <lineage>
        <taxon>Eukaryota</taxon>
        <taxon>Viridiplantae</taxon>
        <taxon>Streptophyta</taxon>
        <taxon>Embryophyta</taxon>
        <taxon>Tracheophyta</taxon>
        <taxon>Spermatophyta</taxon>
        <taxon>Magnoliopsida</taxon>
        <taxon>eudicotyledons</taxon>
        <taxon>Gunneridae</taxon>
        <taxon>Pentapetalae</taxon>
        <taxon>rosids</taxon>
        <taxon>malvids</taxon>
        <taxon>Brassicales</taxon>
        <taxon>Brassicaceae</taxon>
        <taxon>Eutremeae</taxon>
        <taxon>Eutrema</taxon>
    </lineage>
</organism>
<protein>
    <recommendedName>
        <fullName evidence="9">TF-B3 domain-containing protein</fullName>
    </recommendedName>
</protein>
<dbReference type="STRING" id="72664.V4P3P1"/>
<dbReference type="InterPro" id="IPR003340">
    <property type="entry name" value="B3_DNA-bd"/>
</dbReference>
<dbReference type="PANTHER" id="PTHR31674:SF38">
    <property type="entry name" value="B3 DOMAIN-CONTAINING PROTEIN REM1"/>
    <property type="match status" value="1"/>
</dbReference>